<dbReference type="SUPFAM" id="SSF50729">
    <property type="entry name" value="PH domain-like"/>
    <property type="match status" value="1"/>
</dbReference>
<evidence type="ECO:0000256" key="1">
    <source>
        <dbReference type="ARBA" id="ARBA00022553"/>
    </source>
</evidence>
<dbReference type="SUPFAM" id="SSF68993">
    <property type="entry name" value="FAT domain of focal adhesion kinase"/>
    <property type="match status" value="1"/>
</dbReference>
<keyword evidence="3" id="KW-0547">Nucleotide-binding</keyword>
<dbReference type="PANTHER" id="PTHR46221">
    <property type="entry name" value="FERM AND PDZ DOMAIN-CONTAINING PROTEIN FAMILY MEMBER"/>
    <property type="match status" value="1"/>
</dbReference>
<dbReference type="InterPro" id="IPR035963">
    <property type="entry name" value="FERM_2"/>
</dbReference>
<proteinExistence type="predicted"/>
<evidence type="ECO:0000256" key="5">
    <source>
        <dbReference type="ARBA" id="ARBA00022840"/>
    </source>
</evidence>
<dbReference type="InterPro" id="IPR049385">
    <property type="entry name" value="FAK1-like_FERM_C"/>
</dbReference>
<keyword evidence="5" id="KW-0067">ATP-binding</keyword>
<evidence type="ECO:0000313" key="7">
    <source>
        <dbReference type="EnsemblMetazoa" id="GMOY006715-PA"/>
    </source>
</evidence>
<dbReference type="Gene3D" id="2.30.29.30">
    <property type="entry name" value="Pleckstrin-homology domain (PH domain)/Phosphotyrosine-binding domain (PTB)"/>
    <property type="match status" value="1"/>
</dbReference>
<dbReference type="AlphaFoldDB" id="A0A1B0G0E9"/>
<keyword evidence="1" id="KW-0597">Phosphoprotein</keyword>
<dbReference type="GO" id="GO:0007172">
    <property type="term" value="P:signal complex assembly"/>
    <property type="evidence" value="ECO:0007669"/>
    <property type="project" value="InterPro"/>
</dbReference>
<protein>
    <recommendedName>
        <fullName evidence="6">FERM domain-containing protein</fullName>
    </recommendedName>
</protein>
<dbReference type="EnsemblMetazoa" id="GMOY006715-RA">
    <property type="protein sequence ID" value="GMOY006715-PA"/>
    <property type="gene ID" value="GMOY006715"/>
</dbReference>
<dbReference type="Pfam" id="PF21477">
    <property type="entry name" value="FERM_C_FAK1"/>
    <property type="match status" value="1"/>
</dbReference>
<evidence type="ECO:0000256" key="2">
    <source>
        <dbReference type="ARBA" id="ARBA00022679"/>
    </source>
</evidence>
<keyword evidence="2" id="KW-0808">Transferase</keyword>
<keyword evidence="4" id="KW-0418">Kinase</keyword>
<dbReference type="Pfam" id="PF03623">
    <property type="entry name" value="Focal_AT"/>
    <property type="match status" value="1"/>
</dbReference>
<evidence type="ECO:0000259" key="6">
    <source>
        <dbReference type="PROSITE" id="PS50057"/>
    </source>
</evidence>
<accession>A0A1B0G0E9</accession>
<name>A0A1B0G0E9_GLOMM</name>
<feature type="domain" description="FERM" evidence="6">
    <location>
        <begin position="1"/>
        <end position="251"/>
    </location>
</feature>
<dbReference type="EMBL" id="CCAG010008064">
    <property type="status" value="NOT_ANNOTATED_CDS"/>
    <property type="molecule type" value="Genomic_DNA"/>
</dbReference>
<evidence type="ECO:0000256" key="4">
    <source>
        <dbReference type="ARBA" id="ARBA00022777"/>
    </source>
</evidence>
<evidence type="ECO:0000256" key="3">
    <source>
        <dbReference type="ARBA" id="ARBA00022741"/>
    </source>
</evidence>
<keyword evidence="8" id="KW-1185">Reference proteome</keyword>
<organism evidence="7 8">
    <name type="scientific">Glossina morsitans morsitans</name>
    <name type="common">Savannah tsetse fly</name>
    <dbReference type="NCBI Taxonomy" id="37546"/>
    <lineage>
        <taxon>Eukaryota</taxon>
        <taxon>Metazoa</taxon>
        <taxon>Ecdysozoa</taxon>
        <taxon>Arthropoda</taxon>
        <taxon>Hexapoda</taxon>
        <taxon>Insecta</taxon>
        <taxon>Pterygota</taxon>
        <taxon>Neoptera</taxon>
        <taxon>Endopterygota</taxon>
        <taxon>Diptera</taxon>
        <taxon>Brachycera</taxon>
        <taxon>Muscomorpha</taxon>
        <taxon>Hippoboscoidea</taxon>
        <taxon>Glossinidae</taxon>
        <taxon>Glossina</taxon>
    </lineage>
</organism>
<dbReference type="InterPro" id="IPR011993">
    <property type="entry name" value="PH-like_dom_sf"/>
</dbReference>
<dbReference type="InterPro" id="IPR036137">
    <property type="entry name" value="Focal_adhe_kin_target_dom_sf"/>
</dbReference>
<dbReference type="Proteomes" id="UP000092444">
    <property type="component" value="Unassembled WGS sequence"/>
</dbReference>
<dbReference type="PhylomeDB" id="A0A1B0G0E9"/>
<dbReference type="CDD" id="cd14473">
    <property type="entry name" value="FERM_B-lobe"/>
    <property type="match status" value="1"/>
</dbReference>
<dbReference type="GO" id="GO:0005925">
    <property type="term" value="C:focal adhesion"/>
    <property type="evidence" value="ECO:0007669"/>
    <property type="project" value="InterPro"/>
</dbReference>
<dbReference type="SUPFAM" id="SSF47031">
    <property type="entry name" value="Second domain of FERM"/>
    <property type="match status" value="1"/>
</dbReference>
<dbReference type="InterPro" id="IPR019748">
    <property type="entry name" value="FERM_central"/>
</dbReference>
<dbReference type="STRING" id="37546.A0A1B0G0E9"/>
<dbReference type="PROSITE" id="PS50057">
    <property type="entry name" value="FERM_3"/>
    <property type="match status" value="1"/>
</dbReference>
<dbReference type="InterPro" id="IPR000299">
    <property type="entry name" value="FERM_domain"/>
</dbReference>
<evidence type="ECO:0000313" key="8">
    <source>
        <dbReference type="Proteomes" id="UP000092444"/>
    </source>
</evidence>
<reference evidence="7" key="1">
    <citation type="submission" date="2020-05" db="UniProtKB">
        <authorList>
            <consortium name="EnsemblMetazoa"/>
        </authorList>
    </citation>
    <scope>IDENTIFICATION</scope>
    <source>
        <strain evidence="7">Yale</strain>
    </source>
</reference>
<dbReference type="GO" id="GO:0004713">
    <property type="term" value="F:protein tyrosine kinase activity"/>
    <property type="evidence" value="ECO:0007669"/>
    <property type="project" value="InterPro"/>
</dbReference>
<sequence>MNCKSKLRLYIVKQEFIQSNSSTIDFDSAVQLCCLSILHYFRGTTGNVPDKKQHVDYIDKEVGFSYFLPKSVISSVKPKNLKKVIHATYKKIYQLTDIEYITKYFNIVKNFHETDYEKFSVTLSSSWNISGFLYVGPTIGISYQTHPQAKVTQVATFKDIRRIIALFLPKDDIHSTKEKDLNYQTRYQHRYHHIDDNVTRRSCNCRNMKTQVRIKTTSNEEDLVITCNGYNTATSVASLIEGYCLLINKNQVCTLWNPISVQHQNDETGEGNKDVVQIIVDILLMMYLLLALYCFSIKPPCEILIEERAAGCEVGNKENDRALFMSADNELPPSKPAKVMQTRDNFKLSPAYDETALSPQTYIIAQDPEVLACLMKENENRIINPAAYTMPASVFNTLAVEVDTSKTNSNDIALKTTKLPVSEFLKLDDTISREDKVAVLNTLQQNKAEILRSYLKSSAAPTRKTLNTTEDNNVKTEMNTSVQIKADQTTKCTSTHSASFAHQTLTRQSDCFLGSLDPSFRNRSFCYNDVGEVDYSLKSLPASLVKEEKPQLIYDFGRNSPILQDSPVPLTSAKTILKPICGSLERNVITPYLTKANKGRYMGGSLERNKTLISTLSTPRKSVPRSASLERSVQHNNDISHFYCCTGSLEAYSSFVVFKNHMKISPEYRAFEEEIYMCPAQKNIQIGADADSAVCSQNTFTLFPAQTYIPMAPGNTSACLIDQSLVDIDPNKNNNVHPQQQQKTPEEMCEVVEITTSPLAATTMKNNSCKMLMAENLHQTAALPGNSEPDCHNLSGFLKLSWNDSLAKGFCRASEVYPKQHTDNSKNLPTMAAEVNVDQRSSMIDSKLFGENQPKIIMKPTLNRSKDQVYMATKNVVKAIITLSQVVDQDTSSNYLELVKDIGYELRKLLQSVDELSPLIPAEAHKEVEMAHKVLPKDMHELVSTMRLAQQYGDTTLDKEYKKGMLSAAHVLAMDAKNLLDVVDTIKQRYESIFTEYYSSLAFATTSNAPVGELLNEDGYQIMQKHSLEPFYLNSNEVHTVLINNQLHHVSSLVQKPELVSNKNSKFATSFSDEHQSLKIVEEIGTASETNSSKL</sequence>
<dbReference type="InterPro" id="IPR005189">
    <property type="entry name" value="Focal_adhesion_kin_target_dom"/>
</dbReference>
<dbReference type="VEuPathDB" id="VectorBase:GMOY006715"/>
<dbReference type="Gene3D" id="1.20.80.10">
    <property type="match status" value="1"/>
</dbReference>
<dbReference type="Gene3D" id="1.20.120.330">
    <property type="entry name" value="Nucleotidyltransferases domain 2"/>
    <property type="match status" value="1"/>
</dbReference>
<dbReference type="PANTHER" id="PTHR46221:SF9">
    <property type="entry name" value="NON-SPECIFIC PROTEIN-TYROSINE KINASE"/>
    <property type="match status" value="1"/>
</dbReference>
<dbReference type="InterPro" id="IPR014352">
    <property type="entry name" value="FERM/acyl-CoA-bd_prot_sf"/>
</dbReference>